<reference evidence="3 4" key="1">
    <citation type="submission" date="2014-04" db="EMBL/GenBank/DDBJ databases">
        <authorList>
            <consortium name="DOE Joint Genome Institute"/>
            <person name="Kuo A."/>
            <person name="Tarkka M."/>
            <person name="Buscot F."/>
            <person name="Kohler A."/>
            <person name="Nagy L.G."/>
            <person name="Floudas D."/>
            <person name="Copeland A."/>
            <person name="Barry K.W."/>
            <person name="Cichocki N."/>
            <person name="Veneault-Fourrey C."/>
            <person name="LaButti K."/>
            <person name="Lindquist E.A."/>
            <person name="Lipzen A."/>
            <person name="Lundell T."/>
            <person name="Morin E."/>
            <person name="Murat C."/>
            <person name="Sun H."/>
            <person name="Tunlid A."/>
            <person name="Henrissat B."/>
            <person name="Grigoriev I.V."/>
            <person name="Hibbett D.S."/>
            <person name="Martin F."/>
            <person name="Nordberg H.P."/>
            <person name="Cantor M.N."/>
            <person name="Hua S.X."/>
        </authorList>
    </citation>
    <scope>NUCLEOTIDE SEQUENCE [LARGE SCALE GENOMIC DNA]</scope>
    <source>
        <strain evidence="3 4">F 1598</strain>
    </source>
</reference>
<keyword evidence="4" id="KW-1185">Reference proteome</keyword>
<dbReference type="Proteomes" id="UP000054166">
    <property type="component" value="Unassembled WGS sequence"/>
</dbReference>
<evidence type="ECO:0000313" key="4">
    <source>
        <dbReference type="Proteomes" id="UP000054166"/>
    </source>
</evidence>
<evidence type="ECO:0000313" key="3">
    <source>
        <dbReference type="EMBL" id="KIM82559.1"/>
    </source>
</evidence>
<feature type="region of interest" description="Disordered" evidence="2">
    <location>
        <begin position="1"/>
        <end position="55"/>
    </location>
</feature>
<name>A0A0C3FS14_PILCF</name>
<dbReference type="AlphaFoldDB" id="A0A0C3FS14"/>
<accession>A0A0C3FS14</accession>
<dbReference type="EMBL" id="KN832994">
    <property type="protein sequence ID" value="KIM82559.1"/>
    <property type="molecule type" value="Genomic_DNA"/>
</dbReference>
<protein>
    <submittedName>
        <fullName evidence="3">Uncharacterized protein</fullName>
    </submittedName>
</protein>
<evidence type="ECO:0000256" key="1">
    <source>
        <dbReference type="SAM" id="Coils"/>
    </source>
</evidence>
<dbReference type="HOGENOM" id="CLU_050078_0_0_1"/>
<evidence type="ECO:0000256" key="2">
    <source>
        <dbReference type="SAM" id="MobiDB-lite"/>
    </source>
</evidence>
<reference evidence="4" key="2">
    <citation type="submission" date="2015-01" db="EMBL/GenBank/DDBJ databases">
        <title>Evolutionary Origins and Diversification of the Mycorrhizal Mutualists.</title>
        <authorList>
            <consortium name="DOE Joint Genome Institute"/>
            <consortium name="Mycorrhizal Genomics Consortium"/>
            <person name="Kohler A."/>
            <person name="Kuo A."/>
            <person name="Nagy L.G."/>
            <person name="Floudas D."/>
            <person name="Copeland A."/>
            <person name="Barry K.W."/>
            <person name="Cichocki N."/>
            <person name="Veneault-Fourrey C."/>
            <person name="LaButti K."/>
            <person name="Lindquist E.A."/>
            <person name="Lipzen A."/>
            <person name="Lundell T."/>
            <person name="Morin E."/>
            <person name="Murat C."/>
            <person name="Riley R."/>
            <person name="Ohm R."/>
            <person name="Sun H."/>
            <person name="Tunlid A."/>
            <person name="Henrissat B."/>
            <person name="Grigoriev I.V."/>
            <person name="Hibbett D.S."/>
            <person name="Martin F."/>
        </authorList>
    </citation>
    <scope>NUCLEOTIDE SEQUENCE [LARGE SCALE GENOMIC DNA]</scope>
    <source>
        <strain evidence="4">F 1598</strain>
    </source>
</reference>
<dbReference type="InParanoid" id="A0A0C3FS14"/>
<sequence>MSPKKRSHQASQHRASESLQPTPPLQGLSSVQHEPETPVSAPPSSGDGGGSTQTIMTQFTMPPEVAAANDILLTMKAALGSLGTTFDSLGAQTAQMAMLGSELEIAQHLNSLRKQMQEQDKKQEEGIADIQELLRDLMEVQIIKHIQQQVEAEIETQIDEMVKEQVAKNLDQHIPKTLQDELEERKQELEAVQRALHNSESRRANAELRSSDTDGTLHTIYRSNGEVSALFPKTLRALFALDTEASKRVLIEYDQPDVSDSRERNLNRFIQFCGVSYQVVSTNKPDHENDVTYRSPTAVKHEYGSFRFGAIKGAPLGS</sequence>
<feature type="coiled-coil region" evidence="1">
    <location>
        <begin position="179"/>
        <end position="209"/>
    </location>
</feature>
<keyword evidence="1" id="KW-0175">Coiled coil</keyword>
<feature type="compositionally biased region" description="Polar residues" evidence="2">
    <location>
        <begin position="9"/>
        <end position="20"/>
    </location>
</feature>
<dbReference type="OrthoDB" id="3235759at2759"/>
<proteinExistence type="predicted"/>
<gene>
    <name evidence="3" type="ORF">PILCRDRAFT_820415</name>
</gene>
<organism evidence="3 4">
    <name type="scientific">Piloderma croceum (strain F 1598)</name>
    <dbReference type="NCBI Taxonomy" id="765440"/>
    <lineage>
        <taxon>Eukaryota</taxon>
        <taxon>Fungi</taxon>
        <taxon>Dikarya</taxon>
        <taxon>Basidiomycota</taxon>
        <taxon>Agaricomycotina</taxon>
        <taxon>Agaricomycetes</taxon>
        <taxon>Agaricomycetidae</taxon>
        <taxon>Atheliales</taxon>
        <taxon>Atheliaceae</taxon>
        <taxon>Piloderma</taxon>
    </lineage>
</organism>